<dbReference type="RefSeq" id="WP_188231114.1">
    <property type="nucleotide sequence ID" value="NZ_JACVXB010000007.1"/>
</dbReference>
<protein>
    <submittedName>
        <fullName evidence="1">Uncharacterized protein</fullName>
    </submittedName>
</protein>
<keyword evidence="2" id="KW-1185">Reference proteome</keyword>
<evidence type="ECO:0000313" key="2">
    <source>
        <dbReference type="Proteomes" id="UP000600588"/>
    </source>
</evidence>
<evidence type="ECO:0000313" key="1">
    <source>
        <dbReference type="EMBL" id="MBD0833333.1"/>
    </source>
</evidence>
<reference evidence="1 2" key="1">
    <citation type="submission" date="2020-09" db="EMBL/GenBank/DDBJ databases">
        <title>TT11 complete genome.</title>
        <authorList>
            <person name="Wu Z."/>
        </authorList>
    </citation>
    <scope>NUCLEOTIDE SEQUENCE [LARGE SCALE GENOMIC DNA]</scope>
    <source>
        <strain evidence="1 2">TT11</strain>
    </source>
</reference>
<comment type="caution">
    <text evidence="1">The sequence shown here is derived from an EMBL/GenBank/DDBJ whole genome shotgun (WGS) entry which is preliminary data.</text>
</comment>
<name>A0A8J6Q0N4_9FLAO</name>
<organism evidence="1 2">
    <name type="scientific">Aestuariibaculum sediminum</name>
    <dbReference type="NCBI Taxonomy" id="2770637"/>
    <lineage>
        <taxon>Bacteria</taxon>
        <taxon>Pseudomonadati</taxon>
        <taxon>Bacteroidota</taxon>
        <taxon>Flavobacteriia</taxon>
        <taxon>Flavobacteriales</taxon>
        <taxon>Flavobacteriaceae</taxon>
    </lineage>
</organism>
<gene>
    <name evidence="1" type="ORF">ICJ83_14450</name>
</gene>
<accession>A0A8J6Q0N4</accession>
<dbReference type="EMBL" id="JACVXB010000007">
    <property type="protein sequence ID" value="MBD0833333.1"/>
    <property type="molecule type" value="Genomic_DNA"/>
</dbReference>
<dbReference type="AlphaFoldDB" id="A0A8J6Q0N4"/>
<dbReference type="Proteomes" id="UP000600588">
    <property type="component" value="Unassembled WGS sequence"/>
</dbReference>
<sequence length="67" mass="7495">MQYFLLYLDDATMVACEETTIGENAHVYWNYYVELQSCGGISGNHTSDPDHVFTGTGYTTIIVLLVL</sequence>
<proteinExistence type="predicted"/>